<name>A0A9Q0G7M9_9ROSI</name>
<proteinExistence type="inferred from homology"/>
<gene>
    <name evidence="6" type="ORF">Tsubulata_038463</name>
</gene>
<evidence type="ECO:0000256" key="1">
    <source>
        <dbReference type="ARBA" id="ARBA00004245"/>
    </source>
</evidence>
<dbReference type="Pfam" id="PF03999">
    <property type="entry name" value="MAP65_ASE1"/>
    <property type="match status" value="1"/>
</dbReference>
<evidence type="ECO:0000313" key="6">
    <source>
        <dbReference type="EMBL" id="KAJ4843351.1"/>
    </source>
</evidence>
<keyword evidence="4" id="KW-0963">Cytoplasm</keyword>
<evidence type="ECO:0000256" key="3">
    <source>
        <dbReference type="ARBA" id="ARBA00022701"/>
    </source>
</evidence>
<feature type="region of interest" description="Disordered" evidence="5">
    <location>
        <begin position="470"/>
        <end position="518"/>
    </location>
</feature>
<comment type="similarity">
    <text evidence="2">Belongs to the MAP65/ASE1 family.</text>
</comment>
<dbReference type="GO" id="GO:0005737">
    <property type="term" value="C:cytoplasm"/>
    <property type="evidence" value="ECO:0007669"/>
    <property type="project" value="TreeGrafter"/>
</dbReference>
<evidence type="ECO:0000256" key="5">
    <source>
        <dbReference type="SAM" id="MobiDB-lite"/>
    </source>
</evidence>
<dbReference type="PANTHER" id="PTHR19321">
    <property type="entry name" value="PROTEIN REGULATOR OF CYTOKINESIS 1 PRC1-RELATED"/>
    <property type="match status" value="1"/>
</dbReference>
<keyword evidence="4" id="KW-0206">Cytoskeleton</keyword>
<feature type="region of interest" description="Disordered" evidence="5">
    <location>
        <begin position="649"/>
        <end position="673"/>
    </location>
</feature>
<dbReference type="GO" id="GO:0008017">
    <property type="term" value="F:microtubule binding"/>
    <property type="evidence" value="ECO:0007669"/>
    <property type="project" value="InterPro"/>
</dbReference>
<comment type="subcellular location">
    <subcellularLocation>
        <location evidence="1">Cytoplasm</location>
        <location evidence="1">Cytoskeleton</location>
    </subcellularLocation>
</comment>
<reference evidence="6" key="2">
    <citation type="journal article" date="2023" name="Plants (Basel)">
        <title>Annotation of the Turnera subulata (Passifloraceae) Draft Genome Reveals the S-Locus Evolved after the Divergence of Turneroideae from Passifloroideae in a Stepwise Manner.</title>
        <authorList>
            <person name="Henning P.M."/>
            <person name="Roalson E.H."/>
            <person name="Mir W."/>
            <person name="McCubbin A.G."/>
            <person name="Shore J.S."/>
        </authorList>
    </citation>
    <scope>NUCLEOTIDE SEQUENCE</scope>
    <source>
        <strain evidence="6">F60SS</strain>
    </source>
</reference>
<dbReference type="InterPro" id="IPR007145">
    <property type="entry name" value="MAP65_Ase1_PRC1"/>
</dbReference>
<dbReference type="GO" id="GO:0000226">
    <property type="term" value="P:microtubule cytoskeleton organization"/>
    <property type="evidence" value="ECO:0007669"/>
    <property type="project" value="InterPro"/>
</dbReference>
<dbReference type="Proteomes" id="UP001141552">
    <property type="component" value="Unassembled WGS sequence"/>
</dbReference>
<dbReference type="GO" id="GO:0005874">
    <property type="term" value="C:microtubule"/>
    <property type="evidence" value="ECO:0007669"/>
    <property type="project" value="UniProtKB-KW"/>
</dbReference>
<keyword evidence="7" id="KW-1185">Reference proteome</keyword>
<dbReference type="Gene3D" id="1.20.58.1520">
    <property type="match status" value="1"/>
</dbReference>
<protein>
    <recommendedName>
        <fullName evidence="8">65-kDa microtubule-associated protein 3</fullName>
    </recommendedName>
</protein>
<keyword evidence="3" id="KW-0493">Microtubule</keyword>
<dbReference type="PANTHER" id="PTHR19321:SF47">
    <property type="entry name" value="PUTATIVE-RELATED"/>
    <property type="match status" value="1"/>
</dbReference>
<organism evidence="6 7">
    <name type="scientific">Turnera subulata</name>
    <dbReference type="NCBI Taxonomy" id="218843"/>
    <lineage>
        <taxon>Eukaryota</taxon>
        <taxon>Viridiplantae</taxon>
        <taxon>Streptophyta</taxon>
        <taxon>Embryophyta</taxon>
        <taxon>Tracheophyta</taxon>
        <taxon>Spermatophyta</taxon>
        <taxon>Magnoliopsida</taxon>
        <taxon>eudicotyledons</taxon>
        <taxon>Gunneridae</taxon>
        <taxon>Pentapetalae</taxon>
        <taxon>rosids</taxon>
        <taxon>fabids</taxon>
        <taxon>Malpighiales</taxon>
        <taxon>Passifloraceae</taxon>
        <taxon>Turnera</taxon>
    </lineage>
</organism>
<sequence>MSNSHETTCALLLTELQKIWNEVGEADDEKEKMLFQIEQECMEVYRRKIGDASKWKARLQREVALAESEIASICSALGEQPPLRGKRVYVNLKEEVQGVSPLLEEMRRRREERKRLFVDVVDGLRDLSFEIFGSAEDDMCRLVVEGADLSVKKLEELQRRLCELQDEKSRRLRQVVGHVETLKSLCGVLGMDLKRTLHEIHPTLDDSYGAKDLTDDTIKRLVTAIENLRQVKMHRIDKLQDLATSLLELWDLMDTPLEEQQMFHKVTQHVAASESEFTEPNMLSEDIISHVKEEVSRLEQLKSSKVKEIVLKKRIELEEICKKTHMVIDTLLDGRYSIEAVGSGEMDPIHLLEDIDLEIVKAKEVAFSRKDILDKVEKWLSACEEECWLEEYNRDDNRYNAGRGAHLILKRAEKARAVVNKIPAIVETLTSKITAWEEEKGKHFVFDGGRLLSRLEDYNDLRQAKELERLRQRDQKKSQVQRITEQEARFGSKPSPLQSAKKISRPSIGGASNRKLSLGGGMLQNLKAEKPSPLVQPNRKGAFSNQNSSLRYQQYGCAAPQSSGRRCSEIPGPFAKKQSFTTAKEGLTESRFARKPLSPVPLTMSSNVNIANFLEDQKTTQSDEPKLLIKAPAGSPSNLISTGDIKNQMITPARGPKTNCIADGENRTPERMPIPVPATPLTSAPMMVAFTPATPHVRAMKNITERVEYSFEEVRAGFICLRS</sequence>
<evidence type="ECO:0000256" key="4">
    <source>
        <dbReference type="ARBA" id="ARBA00023212"/>
    </source>
</evidence>
<comment type="caution">
    <text evidence="6">The sequence shown here is derived from an EMBL/GenBank/DDBJ whole genome shotgun (WGS) entry which is preliminary data.</text>
</comment>
<accession>A0A9Q0G7M9</accession>
<evidence type="ECO:0008006" key="8">
    <source>
        <dbReference type="Google" id="ProtNLM"/>
    </source>
</evidence>
<dbReference type="EMBL" id="JAKUCV010002259">
    <property type="protein sequence ID" value="KAJ4843351.1"/>
    <property type="molecule type" value="Genomic_DNA"/>
</dbReference>
<dbReference type="OrthoDB" id="642895at2759"/>
<dbReference type="GO" id="GO:0005819">
    <property type="term" value="C:spindle"/>
    <property type="evidence" value="ECO:0007669"/>
    <property type="project" value="TreeGrafter"/>
</dbReference>
<evidence type="ECO:0000256" key="2">
    <source>
        <dbReference type="ARBA" id="ARBA00006187"/>
    </source>
</evidence>
<reference evidence="6" key="1">
    <citation type="submission" date="2022-02" db="EMBL/GenBank/DDBJ databases">
        <authorList>
            <person name="Henning P.M."/>
            <person name="McCubbin A.G."/>
            <person name="Shore J.S."/>
        </authorList>
    </citation>
    <scope>NUCLEOTIDE SEQUENCE</scope>
    <source>
        <strain evidence="6">F60SS</strain>
        <tissue evidence="6">Leaves</tissue>
    </source>
</reference>
<dbReference type="AlphaFoldDB" id="A0A9Q0G7M9"/>
<evidence type="ECO:0000313" key="7">
    <source>
        <dbReference type="Proteomes" id="UP001141552"/>
    </source>
</evidence>